<feature type="region of interest" description="Disordered" evidence="1">
    <location>
        <begin position="22"/>
        <end position="62"/>
    </location>
</feature>
<reference evidence="2" key="1">
    <citation type="submission" date="2020-06" db="EMBL/GenBank/DDBJ databases">
        <authorList>
            <person name="Li T."/>
            <person name="Hu X."/>
            <person name="Zhang T."/>
            <person name="Song X."/>
            <person name="Zhang H."/>
            <person name="Dai N."/>
            <person name="Sheng W."/>
            <person name="Hou X."/>
            <person name="Wei L."/>
        </authorList>
    </citation>
    <scope>NUCLEOTIDE SEQUENCE</scope>
    <source>
        <strain evidence="2">G02</strain>
        <tissue evidence="2">Leaf</tissue>
    </source>
</reference>
<proteinExistence type="predicted"/>
<organism evidence="2">
    <name type="scientific">Sesamum radiatum</name>
    <name type="common">Black benniseed</name>
    <dbReference type="NCBI Taxonomy" id="300843"/>
    <lineage>
        <taxon>Eukaryota</taxon>
        <taxon>Viridiplantae</taxon>
        <taxon>Streptophyta</taxon>
        <taxon>Embryophyta</taxon>
        <taxon>Tracheophyta</taxon>
        <taxon>Spermatophyta</taxon>
        <taxon>Magnoliopsida</taxon>
        <taxon>eudicotyledons</taxon>
        <taxon>Gunneridae</taxon>
        <taxon>Pentapetalae</taxon>
        <taxon>asterids</taxon>
        <taxon>lamiids</taxon>
        <taxon>Lamiales</taxon>
        <taxon>Pedaliaceae</taxon>
        <taxon>Sesamum</taxon>
    </lineage>
</organism>
<accession>A0AAW2K4G5</accession>
<gene>
    <name evidence="2" type="ORF">Sradi_6419000</name>
</gene>
<dbReference type="AlphaFoldDB" id="A0AAW2K4G5"/>
<dbReference type="EMBL" id="JACGWJ010000030">
    <property type="protein sequence ID" value="KAL0301422.1"/>
    <property type="molecule type" value="Genomic_DNA"/>
</dbReference>
<name>A0AAW2K4G5_SESRA</name>
<evidence type="ECO:0000256" key="1">
    <source>
        <dbReference type="SAM" id="MobiDB-lite"/>
    </source>
</evidence>
<comment type="caution">
    <text evidence="2">The sequence shown here is derived from an EMBL/GenBank/DDBJ whole genome shotgun (WGS) entry which is preliminary data.</text>
</comment>
<evidence type="ECO:0000313" key="2">
    <source>
        <dbReference type="EMBL" id="KAL0301422.1"/>
    </source>
</evidence>
<protein>
    <submittedName>
        <fullName evidence="2">Uncharacterized protein</fullName>
    </submittedName>
</protein>
<reference evidence="2" key="2">
    <citation type="journal article" date="2024" name="Plant">
        <title>Genomic evolution and insights into agronomic trait innovations of Sesamum species.</title>
        <authorList>
            <person name="Miao H."/>
            <person name="Wang L."/>
            <person name="Qu L."/>
            <person name="Liu H."/>
            <person name="Sun Y."/>
            <person name="Le M."/>
            <person name="Wang Q."/>
            <person name="Wei S."/>
            <person name="Zheng Y."/>
            <person name="Lin W."/>
            <person name="Duan Y."/>
            <person name="Cao H."/>
            <person name="Xiong S."/>
            <person name="Wang X."/>
            <person name="Wei L."/>
            <person name="Li C."/>
            <person name="Ma Q."/>
            <person name="Ju M."/>
            <person name="Zhao R."/>
            <person name="Li G."/>
            <person name="Mu C."/>
            <person name="Tian Q."/>
            <person name="Mei H."/>
            <person name="Zhang T."/>
            <person name="Gao T."/>
            <person name="Zhang H."/>
        </authorList>
    </citation>
    <scope>NUCLEOTIDE SEQUENCE</scope>
    <source>
        <strain evidence="2">G02</strain>
    </source>
</reference>
<sequence length="62" mass="6479">MAMAAAPTQKVDVVDLFIEQEGDGDGSDVAALLPTQEGDDDAPARWGRSSLSPSPSFSIWAT</sequence>
<feature type="compositionally biased region" description="Low complexity" evidence="1">
    <location>
        <begin position="49"/>
        <end position="62"/>
    </location>
</feature>